<proteinExistence type="predicted"/>
<gene>
    <name evidence="2" type="ORF">NG665_00200</name>
</gene>
<evidence type="ECO:0000313" key="3">
    <source>
        <dbReference type="Proteomes" id="UP001056109"/>
    </source>
</evidence>
<dbReference type="RefSeq" id="WP_252673324.1">
    <property type="nucleotide sequence ID" value="NZ_CP099547.1"/>
</dbReference>
<organism evidence="2 3">
    <name type="scientific">Arcanobacterium pinnipediorum</name>
    <dbReference type="NCBI Taxonomy" id="1503041"/>
    <lineage>
        <taxon>Bacteria</taxon>
        <taxon>Bacillati</taxon>
        <taxon>Actinomycetota</taxon>
        <taxon>Actinomycetes</taxon>
        <taxon>Actinomycetales</taxon>
        <taxon>Actinomycetaceae</taxon>
        <taxon>Arcanobacterium</taxon>
    </lineage>
</organism>
<feature type="coiled-coil region" evidence="1">
    <location>
        <begin position="5"/>
        <end position="42"/>
    </location>
</feature>
<protein>
    <submittedName>
        <fullName evidence="2">Uncharacterized protein</fullName>
    </submittedName>
</protein>
<evidence type="ECO:0000313" key="2">
    <source>
        <dbReference type="EMBL" id="USR79455.1"/>
    </source>
</evidence>
<reference evidence="2" key="1">
    <citation type="submission" date="2022-06" db="EMBL/GenBank/DDBJ databases">
        <title>Complete Genome Sequence of Arcanobacterium pinnipediorum strain DSM 28752 isolated from a harbour seal.</title>
        <authorList>
            <person name="Borowiak M."/>
            <person name="Kreitlow A."/>
            <person name="Alssahen M."/>
            <person name="Malorny B."/>
            <person name="Laemmler C."/>
            <person name="Prenger-Berninghoff E."/>
            <person name="Siebert U."/>
            <person name="Ploetz M."/>
            <person name="Abdulmawjood A."/>
        </authorList>
    </citation>
    <scope>NUCLEOTIDE SEQUENCE</scope>
    <source>
        <strain evidence="2">DSM 28752</strain>
    </source>
</reference>
<dbReference type="EMBL" id="CP099547">
    <property type="protein sequence ID" value="USR79455.1"/>
    <property type="molecule type" value="Genomic_DNA"/>
</dbReference>
<evidence type="ECO:0000256" key="1">
    <source>
        <dbReference type="SAM" id="Coils"/>
    </source>
</evidence>
<name>A0ABY5AHW7_9ACTO</name>
<sequence length="73" mass="8953">MIDNTEELRLLRATVKRQKQELREAYDQVREHEQEIHDLNLKLSTAWDQIHQMRKTLSWRITGPIRVVRMMLR</sequence>
<keyword evidence="1" id="KW-0175">Coiled coil</keyword>
<keyword evidence="3" id="KW-1185">Reference proteome</keyword>
<accession>A0ABY5AHW7</accession>
<dbReference type="Proteomes" id="UP001056109">
    <property type="component" value="Chromosome"/>
</dbReference>